<organism evidence="1 2">
    <name type="scientific">Gigaspora margarita</name>
    <dbReference type="NCBI Taxonomy" id="4874"/>
    <lineage>
        <taxon>Eukaryota</taxon>
        <taxon>Fungi</taxon>
        <taxon>Fungi incertae sedis</taxon>
        <taxon>Mucoromycota</taxon>
        <taxon>Glomeromycotina</taxon>
        <taxon>Glomeromycetes</taxon>
        <taxon>Diversisporales</taxon>
        <taxon>Gigasporaceae</taxon>
        <taxon>Gigaspora</taxon>
    </lineage>
</organism>
<dbReference type="EMBL" id="CAJVQB010013557">
    <property type="protein sequence ID" value="CAG8762904.1"/>
    <property type="molecule type" value="Genomic_DNA"/>
</dbReference>
<protein>
    <submittedName>
        <fullName evidence="1">32637_t:CDS:1</fullName>
    </submittedName>
</protein>
<sequence>QVAETLDYLTCCRALEHIWLELEAWAISLAWAHLKDETRAVIILRDLCMTVLRKMRQEQLRAQQDYIRGLSIDARIPGRFLQRNMEQKKCDLVNELIYKNPQGRKKTERQNQIAELEYLENSKRKTHQNQKACV</sequence>
<gene>
    <name evidence="1" type="ORF">GMARGA_LOCUS17686</name>
</gene>
<name>A0ABN7VET3_GIGMA</name>
<feature type="non-terminal residue" evidence="1">
    <location>
        <position position="1"/>
    </location>
</feature>
<evidence type="ECO:0000313" key="1">
    <source>
        <dbReference type="EMBL" id="CAG8762904.1"/>
    </source>
</evidence>
<proteinExistence type="predicted"/>
<comment type="caution">
    <text evidence="1">The sequence shown here is derived from an EMBL/GenBank/DDBJ whole genome shotgun (WGS) entry which is preliminary data.</text>
</comment>
<dbReference type="Proteomes" id="UP000789901">
    <property type="component" value="Unassembled WGS sequence"/>
</dbReference>
<accession>A0ABN7VET3</accession>
<evidence type="ECO:0000313" key="2">
    <source>
        <dbReference type="Proteomes" id="UP000789901"/>
    </source>
</evidence>
<reference evidence="1 2" key="1">
    <citation type="submission" date="2021-06" db="EMBL/GenBank/DDBJ databases">
        <authorList>
            <person name="Kallberg Y."/>
            <person name="Tangrot J."/>
            <person name="Rosling A."/>
        </authorList>
    </citation>
    <scope>NUCLEOTIDE SEQUENCE [LARGE SCALE GENOMIC DNA]</scope>
    <source>
        <strain evidence="1 2">120-4 pot B 10/14</strain>
    </source>
</reference>
<keyword evidence="2" id="KW-1185">Reference proteome</keyword>